<dbReference type="GO" id="GO:0016740">
    <property type="term" value="F:transferase activity"/>
    <property type="evidence" value="ECO:0007669"/>
    <property type="project" value="UniProtKB-KW"/>
</dbReference>
<comment type="caution">
    <text evidence="2">The sequence shown here is derived from an EMBL/GenBank/DDBJ whole genome shotgun (WGS) entry which is preliminary data.</text>
</comment>
<dbReference type="RefSeq" id="WP_377967084.1">
    <property type="nucleotide sequence ID" value="NZ_JBHZOL010000095.1"/>
</dbReference>
<protein>
    <submittedName>
        <fullName evidence="2">Polysaccharide pyruvyl transferase family protein</fullName>
    </submittedName>
</protein>
<dbReference type="Proteomes" id="UP001600165">
    <property type="component" value="Unassembled WGS sequence"/>
</dbReference>
<dbReference type="EMBL" id="JBHZOL010000095">
    <property type="protein sequence ID" value="MFE4107909.1"/>
    <property type="molecule type" value="Genomic_DNA"/>
</dbReference>
<sequence length="391" mass="44518">MFIEVRGVNFFNKGAELMLRAIVQQYSAYDSNAKFAIGFRIGTYRQRTTLGLYHLARTNSLNFKLADLIINILLKLLPKQIRRALHIVLADEIDVILDASGLAYSDQIYRADDYAQLTSRLSNEWRKKGKTFILMPQAFGPLQNKKLRVALSNIVKNADLVYPRDRISYTCLQDLVNDSTKIKVSPDFTNLISGEILPEFELSSNQVCIIPNYRMLDRTDAAVKAIYPLFLTKCINHLIDAGLKPFILIHESKKDIELYLQIKNDLKASIPVIQESNALYIKGMIGSCYAVISSRFHGLVNSLSQKVPSIATGWNHKYLALLEDYDCQECLIEVTDSSALILEKLNLVINAESRSLIIQKLNKACHVQLQQTNQMWQEIHQTIRSKSKNDF</sequence>
<keyword evidence="3" id="KW-1185">Reference proteome</keyword>
<evidence type="ECO:0000313" key="3">
    <source>
        <dbReference type="Proteomes" id="UP001600165"/>
    </source>
</evidence>
<organism evidence="2 3">
    <name type="scientific">Almyronema epifaneia S1</name>
    <dbReference type="NCBI Taxonomy" id="2991925"/>
    <lineage>
        <taxon>Bacteria</taxon>
        <taxon>Bacillati</taxon>
        <taxon>Cyanobacteriota</taxon>
        <taxon>Cyanophyceae</taxon>
        <taxon>Nodosilineales</taxon>
        <taxon>Nodosilineaceae</taxon>
        <taxon>Almyronema</taxon>
        <taxon>Almyronema epifaneia</taxon>
    </lineage>
</organism>
<dbReference type="PANTHER" id="PTHR36836:SF1">
    <property type="entry name" value="COLANIC ACID BIOSYNTHESIS PROTEIN WCAK"/>
    <property type="match status" value="1"/>
</dbReference>
<dbReference type="Pfam" id="PF04230">
    <property type="entry name" value="PS_pyruv_trans"/>
    <property type="match status" value="1"/>
</dbReference>
<evidence type="ECO:0000259" key="1">
    <source>
        <dbReference type="Pfam" id="PF04230"/>
    </source>
</evidence>
<reference evidence="2 3" key="1">
    <citation type="submission" date="2024-10" db="EMBL/GenBank/DDBJ databases">
        <authorList>
            <person name="Ratan Roy A."/>
            <person name="Morales Sandoval P.H."/>
            <person name="De Los Santos Villalobos S."/>
            <person name="Chakraborty S."/>
            <person name="Mukherjee J."/>
        </authorList>
    </citation>
    <scope>NUCLEOTIDE SEQUENCE [LARGE SCALE GENOMIC DNA]</scope>
    <source>
        <strain evidence="2 3">S1</strain>
    </source>
</reference>
<dbReference type="InterPro" id="IPR007345">
    <property type="entry name" value="Polysacch_pyruvyl_Trfase"/>
</dbReference>
<evidence type="ECO:0000313" key="2">
    <source>
        <dbReference type="EMBL" id="MFE4107909.1"/>
    </source>
</evidence>
<proteinExistence type="predicted"/>
<gene>
    <name evidence="2" type="ORF">ACFVKH_16610</name>
</gene>
<name>A0ABW6IIS4_9CYAN</name>
<accession>A0ABW6IIS4</accession>
<dbReference type="PANTHER" id="PTHR36836">
    <property type="entry name" value="COLANIC ACID BIOSYNTHESIS PROTEIN WCAK"/>
    <property type="match status" value="1"/>
</dbReference>
<keyword evidence="2" id="KW-0808">Transferase</keyword>
<feature type="domain" description="Polysaccharide pyruvyl transferase" evidence="1">
    <location>
        <begin position="12"/>
        <end position="316"/>
    </location>
</feature>